<keyword evidence="9" id="KW-1185">Reference proteome</keyword>
<dbReference type="AlphaFoldDB" id="A0A6J3M2W5"/>
<dbReference type="GO" id="GO:0016020">
    <property type="term" value="C:membrane"/>
    <property type="evidence" value="ECO:0007669"/>
    <property type="project" value="UniProtKB-SubCell"/>
</dbReference>
<dbReference type="RefSeq" id="XP_033459274.1">
    <property type="nucleotide sequence ID" value="XM_033605005.1"/>
</dbReference>
<organism evidence="10">
    <name type="scientific">Dissoconium aciculare CBS 342.82</name>
    <dbReference type="NCBI Taxonomy" id="1314786"/>
    <lineage>
        <taxon>Eukaryota</taxon>
        <taxon>Fungi</taxon>
        <taxon>Dikarya</taxon>
        <taxon>Ascomycota</taxon>
        <taxon>Pezizomycotina</taxon>
        <taxon>Dothideomycetes</taxon>
        <taxon>Dothideomycetidae</taxon>
        <taxon>Mycosphaerellales</taxon>
        <taxon>Dissoconiaceae</taxon>
        <taxon>Dissoconium</taxon>
    </lineage>
</organism>
<dbReference type="Proteomes" id="UP000504637">
    <property type="component" value="Unplaced"/>
</dbReference>
<comment type="subcellular location">
    <subcellularLocation>
        <location evidence="1">Membrane</location>
        <topology evidence="1">Multi-pass membrane protein</topology>
    </subcellularLocation>
</comment>
<dbReference type="PANTHER" id="PTHR12560">
    <property type="entry name" value="LONGEVITY ASSURANCE FACTOR 1 LAG1"/>
    <property type="match status" value="1"/>
</dbReference>
<dbReference type="SMART" id="SM00724">
    <property type="entry name" value="TLC"/>
    <property type="match status" value="1"/>
</dbReference>
<dbReference type="GeneID" id="54362805"/>
<feature type="compositionally biased region" description="Basic and acidic residues" evidence="6">
    <location>
        <begin position="549"/>
        <end position="567"/>
    </location>
</feature>
<evidence type="ECO:0000256" key="3">
    <source>
        <dbReference type="ARBA" id="ARBA00022692"/>
    </source>
</evidence>
<feature type="domain" description="TLC" evidence="8">
    <location>
        <begin position="168"/>
        <end position="426"/>
    </location>
</feature>
<evidence type="ECO:0000259" key="8">
    <source>
        <dbReference type="SMART" id="SM00724"/>
    </source>
</evidence>
<feature type="transmembrane region" description="Helical" evidence="7">
    <location>
        <begin position="276"/>
        <end position="295"/>
    </location>
</feature>
<feature type="region of interest" description="Disordered" evidence="6">
    <location>
        <begin position="429"/>
        <end position="458"/>
    </location>
</feature>
<evidence type="ECO:0000313" key="10">
    <source>
        <dbReference type="RefSeq" id="XP_033459274.1"/>
    </source>
</evidence>
<keyword evidence="5 7" id="KW-0472">Membrane</keyword>
<keyword evidence="4 7" id="KW-1133">Transmembrane helix</keyword>
<sequence>MATIAAEPHQDKVSPADLDDMALCGNPSKSTTESASSPTSTSTSQKPKRRRQKQHGSPHLKSHQPQETLAGAFRMMLVRHQLGLSLNLVLLLALTHAFFPALRAHTSAVFAISYPSSTQPGLYAQGPNDIYMVGSFVVFFTGLRAFLLDYAFMPLATKCGIKKQKARVRFAEQAYVLSYYGFYWCWGVYIFVQDTPAEVNSIHSLLQSLWRDFPRLLLPGSIKVYYLSQLAQWIQMVLVIHIEEKRKDHYQMLAHHVITIALMAGSYANYQCRVGIAILICMDFVDCVFPLAKILRYLALQRACDIMFGVFVVSWILSRHVAYLSICWSIYALINTPGLTEHGTYSATTGAKISSVPYADGNISSFAASPVAWLSGVAPAFLRPDARTITFSASIRWTFLSLLMALQCITLAWLYMIFRVVAKVLRGEGADDSRSDDEGDEENDNGNDDDDVQDDDFDASDDAVMRAGYEAKPRFIEVAPEDDEDNGEWTSANTAARNASMAAAGSASNNNNTTRRKSRTPAGGISSGLNLVGDHKDILNRIGCLSEEQLAREREKREGSPRSDRRS</sequence>
<reference evidence="10" key="2">
    <citation type="submission" date="2020-04" db="EMBL/GenBank/DDBJ databases">
        <authorList>
            <consortium name="NCBI Genome Project"/>
        </authorList>
    </citation>
    <scope>NUCLEOTIDE SEQUENCE</scope>
    <source>
        <strain evidence="10">CBS 342.82</strain>
    </source>
</reference>
<evidence type="ECO:0000256" key="7">
    <source>
        <dbReference type="SAM" id="Phobius"/>
    </source>
</evidence>
<dbReference type="GO" id="GO:0046513">
    <property type="term" value="P:ceramide biosynthetic process"/>
    <property type="evidence" value="ECO:0007669"/>
    <property type="project" value="InterPro"/>
</dbReference>
<feature type="compositionally biased region" description="Low complexity" evidence="6">
    <location>
        <begin position="498"/>
        <end position="513"/>
    </location>
</feature>
<feature type="compositionally biased region" description="Acidic residues" evidence="6">
    <location>
        <begin position="434"/>
        <end position="458"/>
    </location>
</feature>
<dbReference type="PANTHER" id="PTHR12560:SF0">
    <property type="entry name" value="LD18904P"/>
    <property type="match status" value="1"/>
</dbReference>
<gene>
    <name evidence="10" type="ORF">K489DRAFT_380985</name>
</gene>
<feature type="transmembrane region" description="Helical" evidence="7">
    <location>
        <begin position="82"/>
        <end position="99"/>
    </location>
</feature>
<accession>A0A6J3M2W5</accession>
<proteinExistence type="inferred from homology"/>
<dbReference type="InterPro" id="IPR006634">
    <property type="entry name" value="TLC-dom"/>
</dbReference>
<evidence type="ECO:0000256" key="4">
    <source>
        <dbReference type="ARBA" id="ARBA00022989"/>
    </source>
</evidence>
<feature type="transmembrane region" description="Helical" evidence="7">
    <location>
        <begin position="394"/>
        <end position="418"/>
    </location>
</feature>
<evidence type="ECO:0000313" key="9">
    <source>
        <dbReference type="Proteomes" id="UP000504637"/>
    </source>
</evidence>
<reference evidence="10" key="1">
    <citation type="submission" date="2020-01" db="EMBL/GenBank/DDBJ databases">
        <authorList>
            <consortium name="DOE Joint Genome Institute"/>
            <person name="Haridas S."/>
            <person name="Albert R."/>
            <person name="Binder M."/>
            <person name="Bloem J."/>
            <person name="Labutti K."/>
            <person name="Salamov A."/>
            <person name="Andreopoulos B."/>
            <person name="Baker S.E."/>
            <person name="Barry K."/>
            <person name="Bills G."/>
            <person name="Bluhm B.H."/>
            <person name="Cannon C."/>
            <person name="Castanera R."/>
            <person name="Culley D.E."/>
            <person name="Daum C."/>
            <person name="Ezra D."/>
            <person name="Gonzalez J.B."/>
            <person name="Henrissat B."/>
            <person name="Kuo A."/>
            <person name="Liang C."/>
            <person name="Lipzen A."/>
            <person name="Lutzoni F."/>
            <person name="Magnuson J."/>
            <person name="Mondo S."/>
            <person name="Nolan M."/>
            <person name="Ohm R."/>
            <person name="Pangilinan J."/>
            <person name="Park H.-J."/>
            <person name="Ramirez L."/>
            <person name="Alfaro M."/>
            <person name="Sun H."/>
            <person name="Tritt A."/>
            <person name="Yoshinaga Y."/>
            <person name="Zwiers L.-H."/>
            <person name="Turgeon B.G."/>
            <person name="Goodwin S.B."/>
            <person name="Spatafora J.W."/>
            <person name="Crous P.W."/>
            <person name="Grigoriev I.V."/>
        </authorList>
    </citation>
    <scope>NUCLEOTIDE SEQUENCE</scope>
    <source>
        <strain evidence="10">CBS 342.82</strain>
    </source>
</reference>
<feature type="transmembrane region" description="Helical" evidence="7">
    <location>
        <begin position="363"/>
        <end position="382"/>
    </location>
</feature>
<dbReference type="InterPro" id="IPR016439">
    <property type="entry name" value="Lag1/Lac1-like"/>
</dbReference>
<feature type="compositionally biased region" description="Basic residues" evidence="6">
    <location>
        <begin position="46"/>
        <end position="62"/>
    </location>
</feature>
<feature type="transmembrane region" description="Helical" evidence="7">
    <location>
        <begin position="174"/>
        <end position="192"/>
    </location>
</feature>
<feature type="region of interest" description="Disordered" evidence="6">
    <location>
        <begin position="1"/>
        <end position="65"/>
    </location>
</feature>
<keyword evidence="3 7" id="KW-0812">Transmembrane</keyword>
<feature type="transmembrane region" description="Helical" evidence="7">
    <location>
        <begin position="307"/>
        <end position="334"/>
    </location>
</feature>
<name>A0A6J3M2W5_9PEZI</name>
<evidence type="ECO:0000256" key="2">
    <source>
        <dbReference type="ARBA" id="ARBA00009808"/>
    </source>
</evidence>
<feature type="transmembrane region" description="Helical" evidence="7">
    <location>
        <begin position="130"/>
        <end position="153"/>
    </location>
</feature>
<feature type="region of interest" description="Disordered" evidence="6">
    <location>
        <begin position="545"/>
        <end position="567"/>
    </location>
</feature>
<comment type="similarity">
    <text evidence="2">Belongs to the sphingosine N-acyltransferase family.</text>
</comment>
<feature type="region of interest" description="Disordered" evidence="6">
    <location>
        <begin position="498"/>
        <end position="531"/>
    </location>
</feature>
<dbReference type="Pfam" id="PF03798">
    <property type="entry name" value="TRAM_LAG1_CLN8"/>
    <property type="match status" value="1"/>
</dbReference>
<reference evidence="10" key="3">
    <citation type="submission" date="2025-08" db="UniProtKB">
        <authorList>
            <consortium name="RefSeq"/>
        </authorList>
    </citation>
    <scope>IDENTIFICATION</scope>
    <source>
        <strain evidence="10">CBS 342.82</strain>
    </source>
</reference>
<feature type="compositionally biased region" description="Low complexity" evidence="6">
    <location>
        <begin position="27"/>
        <end position="45"/>
    </location>
</feature>
<dbReference type="OrthoDB" id="537032at2759"/>
<evidence type="ECO:0000256" key="1">
    <source>
        <dbReference type="ARBA" id="ARBA00004141"/>
    </source>
</evidence>
<protein>
    <submittedName>
        <fullName evidence="10">LAG1-domain-containing protein</fullName>
    </submittedName>
</protein>
<evidence type="ECO:0000256" key="5">
    <source>
        <dbReference type="ARBA" id="ARBA00023136"/>
    </source>
</evidence>
<dbReference type="GO" id="GO:0050291">
    <property type="term" value="F:sphingosine N-acyltransferase activity"/>
    <property type="evidence" value="ECO:0007669"/>
    <property type="project" value="InterPro"/>
</dbReference>
<evidence type="ECO:0000256" key="6">
    <source>
        <dbReference type="SAM" id="MobiDB-lite"/>
    </source>
</evidence>